<dbReference type="GeneID" id="63856106"/>
<reference evidence="1" key="1">
    <citation type="submission" date="2020-01" db="EMBL/GenBank/DDBJ databases">
        <authorList>
            <consortium name="DOE Joint Genome Institute"/>
            <person name="Haridas S."/>
            <person name="Albert R."/>
            <person name="Binder M."/>
            <person name="Bloem J."/>
            <person name="Labutti K."/>
            <person name="Salamov A."/>
            <person name="Andreopoulos B."/>
            <person name="Baker S.E."/>
            <person name="Barry K."/>
            <person name="Bills G."/>
            <person name="Bluhm B.H."/>
            <person name="Cannon C."/>
            <person name="Castanera R."/>
            <person name="Culley D.E."/>
            <person name="Daum C."/>
            <person name="Ezra D."/>
            <person name="Gonzalez J.B."/>
            <person name="Henrissat B."/>
            <person name="Kuo A."/>
            <person name="Liang C."/>
            <person name="Lipzen A."/>
            <person name="Lutzoni F."/>
            <person name="Magnuson J."/>
            <person name="Mondo S."/>
            <person name="Nolan M."/>
            <person name="Ohm R."/>
            <person name="Pangilinan J."/>
            <person name="Park H.-J."/>
            <person name="Ramirez L."/>
            <person name="Alfaro M."/>
            <person name="Sun H."/>
            <person name="Tritt A."/>
            <person name="Yoshinaga Y."/>
            <person name="Zwiers L.-H."/>
            <person name="Turgeon B.G."/>
            <person name="Goodwin S.B."/>
            <person name="Spatafora J.W."/>
            <person name="Crous P.W."/>
            <person name="Grigoriev I.V."/>
        </authorList>
    </citation>
    <scope>NUCLEOTIDE SEQUENCE</scope>
    <source>
        <strain evidence="1">CBS 394.84</strain>
    </source>
</reference>
<organism evidence="1 2">
    <name type="scientific">Cucurbitaria berberidis CBS 394.84</name>
    <dbReference type="NCBI Taxonomy" id="1168544"/>
    <lineage>
        <taxon>Eukaryota</taxon>
        <taxon>Fungi</taxon>
        <taxon>Dikarya</taxon>
        <taxon>Ascomycota</taxon>
        <taxon>Pezizomycotina</taxon>
        <taxon>Dothideomycetes</taxon>
        <taxon>Pleosporomycetidae</taxon>
        <taxon>Pleosporales</taxon>
        <taxon>Pleosporineae</taxon>
        <taxon>Cucurbitariaceae</taxon>
        <taxon>Cucurbitaria</taxon>
    </lineage>
</organism>
<accession>A0A9P4GGD2</accession>
<evidence type="ECO:0000313" key="2">
    <source>
        <dbReference type="Proteomes" id="UP000800039"/>
    </source>
</evidence>
<dbReference type="AlphaFoldDB" id="A0A9P4GGD2"/>
<sequence>MSRSAGRLMRRNSMLVVDAAAASSEATFSCLADALAAGDWVDTTAVSPACANQPRCLVSDMSLICVSDMRLIPRPVALSTHWPACDCISPPSRLGNGMRSEHAWESVARRLWAPVCEHHPSCSRYNACKLPCPPASCSRWWPYSTEK</sequence>
<dbReference type="EMBL" id="ML976616">
    <property type="protein sequence ID" value="KAF1844734.1"/>
    <property type="molecule type" value="Genomic_DNA"/>
</dbReference>
<keyword evidence="2" id="KW-1185">Reference proteome</keyword>
<proteinExistence type="predicted"/>
<name>A0A9P4GGD2_9PLEO</name>
<protein>
    <submittedName>
        <fullName evidence="1">Uncharacterized protein</fullName>
    </submittedName>
</protein>
<comment type="caution">
    <text evidence="1">The sequence shown here is derived from an EMBL/GenBank/DDBJ whole genome shotgun (WGS) entry which is preliminary data.</text>
</comment>
<dbReference type="Proteomes" id="UP000800039">
    <property type="component" value="Unassembled WGS sequence"/>
</dbReference>
<gene>
    <name evidence="1" type="ORF">K460DRAFT_97699</name>
</gene>
<dbReference type="RefSeq" id="XP_040787297.1">
    <property type="nucleotide sequence ID" value="XM_040938849.1"/>
</dbReference>
<evidence type="ECO:0000313" key="1">
    <source>
        <dbReference type="EMBL" id="KAF1844734.1"/>
    </source>
</evidence>